<dbReference type="GO" id="GO:0009451">
    <property type="term" value="P:RNA modification"/>
    <property type="evidence" value="ECO:0007669"/>
    <property type="project" value="InterPro"/>
</dbReference>
<dbReference type="FunFam" id="1.25.40.10:FF:000073">
    <property type="entry name" value="Pentatricopeptide repeat-containing protein chloroplastic"/>
    <property type="match status" value="1"/>
</dbReference>
<organism evidence="5 6">
    <name type="scientific">Daucus carota subsp. sativus</name>
    <name type="common">Carrot</name>
    <dbReference type="NCBI Taxonomy" id="79200"/>
    <lineage>
        <taxon>Eukaryota</taxon>
        <taxon>Viridiplantae</taxon>
        <taxon>Streptophyta</taxon>
        <taxon>Embryophyta</taxon>
        <taxon>Tracheophyta</taxon>
        <taxon>Spermatophyta</taxon>
        <taxon>Magnoliopsida</taxon>
        <taxon>eudicotyledons</taxon>
        <taxon>Gunneridae</taxon>
        <taxon>Pentapetalae</taxon>
        <taxon>asterids</taxon>
        <taxon>campanulids</taxon>
        <taxon>Apiales</taxon>
        <taxon>Apiaceae</taxon>
        <taxon>Apioideae</taxon>
        <taxon>Scandiceae</taxon>
        <taxon>Daucinae</taxon>
        <taxon>Daucus</taxon>
        <taxon>Daucus sect. Daucus</taxon>
    </lineage>
</organism>
<dbReference type="FunFam" id="1.25.40.10:FF:000436">
    <property type="entry name" value="Pentatricopeptide repeat-containing protein At5g39350 family"/>
    <property type="match status" value="1"/>
</dbReference>
<evidence type="ECO:0000256" key="3">
    <source>
        <dbReference type="PROSITE-ProRule" id="PRU00708"/>
    </source>
</evidence>
<dbReference type="Pfam" id="PF13041">
    <property type="entry name" value="PPR_2"/>
    <property type="match status" value="3"/>
</dbReference>
<keyword evidence="6" id="KW-1185">Reference proteome</keyword>
<dbReference type="Gene3D" id="1.25.40.10">
    <property type="entry name" value="Tetratricopeptide repeat domain"/>
    <property type="match status" value="5"/>
</dbReference>
<proteinExistence type="inferred from homology"/>
<dbReference type="GO" id="GO:0003723">
    <property type="term" value="F:RNA binding"/>
    <property type="evidence" value="ECO:0007669"/>
    <property type="project" value="InterPro"/>
</dbReference>
<accession>A0AAF1AI23</accession>
<keyword evidence="2" id="KW-0677">Repeat</keyword>
<gene>
    <name evidence="5" type="ORF">DCAR_0103375</name>
</gene>
<dbReference type="NCBIfam" id="TIGR00756">
    <property type="entry name" value="PPR"/>
    <property type="match status" value="5"/>
</dbReference>
<dbReference type="FunFam" id="1.25.40.10:FF:000344">
    <property type="entry name" value="Pentatricopeptide repeat-containing protein"/>
    <property type="match status" value="1"/>
</dbReference>
<feature type="repeat" description="PPR" evidence="3">
    <location>
        <begin position="159"/>
        <end position="193"/>
    </location>
</feature>
<evidence type="ECO:0000313" key="6">
    <source>
        <dbReference type="Proteomes" id="UP000077755"/>
    </source>
</evidence>
<dbReference type="InterPro" id="IPR046848">
    <property type="entry name" value="E_motif"/>
</dbReference>
<dbReference type="AlphaFoldDB" id="A0AAF1AI23"/>
<feature type="repeat" description="PPR" evidence="3">
    <location>
        <begin position="393"/>
        <end position="427"/>
    </location>
</feature>
<dbReference type="EMBL" id="CP093343">
    <property type="protein sequence ID" value="WOG84194.1"/>
    <property type="molecule type" value="Genomic_DNA"/>
</dbReference>
<reference evidence="5" key="2">
    <citation type="submission" date="2022-03" db="EMBL/GenBank/DDBJ databases">
        <title>Draft title - Genomic analysis of global carrot germplasm unveils the trajectory of domestication and the origin of high carotenoid orange carrot.</title>
        <authorList>
            <person name="Iorizzo M."/>
            <person name="Ellison S."/>
            <person name="Senalik D."/>
            <person name="Macko-Podgorni A."/>
            <person name="Grzebelus D."/>
            <person name="Bostan H."/>
            <person name="Rolling W."/>
            <person name="Curaba J."/>
            <person name="Simon P."/>
        </authorList>
    </citation>
    <scope>NUCLEOTIDE SEQUENCE</scope>
    <source>
        <tissue evidence="5">Leaf</tissue>
    </source>
</reference>
<dbReference type="PANTHER" id="PTHR47926">
    <property type="entry name" value="PENTATRICOPEPTIDE REPEAT-CONTAINING PROTEIN"/>
    <property type="match status" value="1"/>
</dbReference>
<evidence type="ECO:0000313" key="5">
    <source>
        <dbReference type="EMBL" id="WOG84194.1"/>
    </source>
</evidence>
<comment type="similarity">
    <text evidence="1">Belongs to the PPR family. PCMP-H subfamily.</text>
</comment>
<reference evidence="5" key="1">
    <citation type="journal article" date="2016" name="Nat. Genet.">
        <title>A high-quality carrot genome assembly provides new insights into carotenoid accumulation and asterid genome evolution.</title>
        <authorList>
            <person name="Iorizzo M."/>
            <person name="Ellison S."/>
            <person name="Senalik D."/>
            <person name="Zeng P."/>
            <person name="Satapoomin P."/>
            <person name="Huang J."/>
            <person name="Bowman M."/>
            <person name="Iovene M."/>
            <person name="Sanseverino W."/>
            <person name="Cavagnaro P."/>
            <person name="Yildiz M."/>
            <person name="Macko-Podgorni A."/>
            <person name="Moranska E."/>
            <person name="Grzebelus E."/>
            <person name="Grzebelus D."/>
            <person name="Ashrafi H."/>
            <person name="Zheng Z."/>
            <person name="Cheng S."/>
            <person name="Spooner D."/>
            <person name="Van Deynze A."/>
            <person name="Simon P."/>
        </authorList>
    </citation>
    <scope>NUCLEOTIDE SEQUENCE</scope>
    <source>
        <tissue evidence="5">Leaf</tissue>
    </source>
</reference>
<dbReference type="InterPro" id="IPR011990">
    <property type="entry name" value="TPR-like_helical_dom_sf"/>
</dbReference>
<dbReference type="Proteomes" id="UP000077755">
    <property type="component" value="Chromosome 1"/>
</dbReference>
<dbReference type="InterPro" id="IPR032867">
    <property type="entry name" value="DYW_dom"/>
</dbReference>
<dbReference type="InterPro" id="IPR002885">
    <property type="entry name" value="PPR_rpt"/>
</dbReference>
<dbReference type="FunFam" id="1.25.40.10:FF:000158">
    <property type="entry name" value="pentatricopeptide repeat-containing protein At2g33680"/>
    <property type="match status" value="1"/>
</dbReference>
<dbReference type="Pfam" id="PF20431">
    <property type="entry name" value="E_motif"/>
    <property type="match status" value="1"/>
</dbReference>
<dbReference type="PROSITE" id="PS51375">
    <property type="entry name" value="PPR"/>
    <property type="match status" value="5"/>
</dbReference>
<feature type="repeat" description="PPR" evidence="3">
    <location>
        <begin position="494"/>
        <end position="528"/>
    </location>
</feature>
<dbReference type="GO" id="GO:0099402">
    <property type="term" value="P:plant organ development"/>
    <property type="evidence" value="ECO:0007669"/>
    <property type="project" value="UniProtKB-ARBA"/>
</dbReference>
<dbReference type="KEGG" id="dcr:108211014"/>
<dbReference type="PANTHER" id="PTHR47926:SF452">
    <property type="entry name" value="PENTATRICOPEPTIDE REPEAT-CONTAINING PROTEIN"/>
    <property type="match status" value="1"/>
</dbReference>
<protein>
    <recommendedName>
        <fullName evidence="4">DYW domain-containing protein</fullName>
    </recommendedName>
</protein>
<dbReference type="Pfam" id="PF14432">
    <property type="entry name" value="DYW_deaminase"/>
    <property type="match status" value="1"/>
</dbReference>
<feature type="repeat" description="PPR" evidence="3">
    <location>
        <begin position="291"/>
        <end position="325"/>
    </location>
</feature>
<dbReference type="GO" id="GO:0008270">
    <property type="term" value="F:zinc ion binding"/>
    <property type="evidence" value="ECO:0007669"/>
    <property type="project" value="InterPro"/>
</dbReference>
<dbReference type="InterPro" id="IPR046960">
    <property type="entry name" value="PPR_At4g14850-like_plant"/>
</dbReference>
<dbReference type="Pfam" id="PF01535">
    <property type="entry name" value="PPR"/>
    <property type="match status" value="6"/>
</dbReference>
<evidence type="ECO:0000259" key="4">
    <source>
        <dbReference type="Pfam" id="PF14432"/>
    </source>
</evidence>
<sequence>MAMLSALTFFSSYTFQVNTSMFKTKSTKNHQPKTLPKSSLTDKYTPQSIDVDVSNARKNQLLTRNLVSHVNSGDIESALYLFERMPKSDTFVWNVLIRGLTDNGFFREAVDLYYRMCFSGVRADNFTFPFVIKACGELCDLREGEKVHAKVYKAGLNFDLYVCNALICMYAKLGYIDCAERVFLGMESRDLVSWNSMISAYAIVGDGWSSLLCIKKMQSVGIEHDKFTLISSLKACSLLCSLLIGKEIHGQVIKSTFRLDVVVQTSLIDMYGKCCHVQYAYNLFNRIPERGIITWNAMIGCYALNLRPLESFSCFRNMQKSGVVHPDKITLINLLPSCAQVGALLPGKSIHGFAIRKEFLPHLVLETTLIDMYGKLQELRLAEQVFDQMNVKNMISWNAIIAAYVQNGQSRQALKLFSNLVYKHCKPDASTISSILPAYSDIASLTEGKQIHGYIIQNEFSANNYISNSIIYMYARCGDLLSAQQIFDRMYNKDVISWNTIIMAYGIHGFGKESLELFCRMRENNIEPNASTFVSVLSSCSIAGLDEEGWKHFHLMKREYGIDPQIEHYGSMLDLLGRKGDLDKAKEFIHEMPLAPTARIWGSLLAASRHHRNIELAEVAANHILSLAHDNTGCYIVLSNMYAEVGRWEDVERIKDLMSEQGMAKTIGFSDIEVNYKTIRFVNHDRFHLETDRIYDVLSILLRQIGEELFVSLQKFRPVDLIRTRLNSPKCHSVRLAISYGLISISIGKPIVIKKNIRICRDCHDAAKKISDITNREIVVGDSKIYHHIKDGHCSCKDYW</sequence>
<name>A0AAF1AI23_DAUCS</name>
<evidence type="ECO:0000256" key="2">
    <source>
        <dbReference type="ARBA" id="ARBA00022737"/>
    </source>
</evidence>
<feature type="domain" description="DYW" evidence="4">
    <location>
        <begin position="732"/>
        <end position="800"/>
    </location>
</feature>
<feature type="repeat" description="PPR" evidence="3">
    <location>
        <begin position="89"/>
        <end position="123"/>
    </location>
</feature>
<evidence type="ECO:0000256" key="1">
    <source>
        <dbReference type="ARBA" id="ARBA00006643"/>
    </source>
</evidence>